<comment type="caution">
    <text evidence="6">The sequence shown here is derived from an EMBL/GenBank/DDBJ whole genome shotgun (WGS) entry which is preliminary data.</text>
</comment>
<dbReference type="InterPro" id="IPR011006">
    <property type="entry name" value="CheY-like_superfamily"/>
</dbReference>
<feature type="domain" description="Response regulatory" evidence="4">
    <location>
        <begin position="29"/>
        <end position="145"/>
    </location>
</feature>
<dbReference type="SUPFAM" id="SSF52172">
    <property type="entry name" value="CheY-like"/>
    <property type="match status" value="2"/>
</dbReference>
<dbReference type="PROSITE" id="PS50887">
    <property type="entry name" value="GGDEF"/>
    <property type="match status" value="1"/>
</dbReference>
<dbReference type="GO" id="GO:0000160">
    <property type="term" value="P:phosphorelay signal transduction system"/>
    <property type="evidence" value="ECO:0007669"/>
    <property type="project" value="InterPro"/>
</dbReference>
<feature type="domain" description="GGDEF" evidence="5">
    <location>
        <begin position="323"/>
        <end position="456"/>
    </location>
</feature>
<reference evidence="6 7" key="1">
    <citation type="submission" date="2019-08" db="EMBL/GenBank/DDBJ databases">
        <title>Genomic characterization of a novel candidate phylum (ARYD3) from a high temperature, high salinity tertiary oil reservoir in north central Oklahoma, USA.</title>
        <authorList>
            <person name="Youssef N.H."/>
            <person name="Yadav A."/>
            <person name="Elshahed M.S."/>
        </authorList>
    </citation>
    <scope>NUCLEOTIDE SEQUENCE [LARGE SCALE GENOMIC DNA]</scope>
    <source>
        <strain evidence="6">ARYD1</strain>
    </source>
</reference>
<dbReference type="InterPro" id="IPR050469">
    <property type="entry name" value="Diguanylate_Cyclase"/>
</dbReference>
<dbReference type="GO" id="GO:0052621">
    <property type="term" value="F:diguanylate cyclase activity"/>
    <property type="evidence" value="ECO:0007669"/>
    <property type="project" value="UniProtKB-EC"/>
</dbReference>
<dbReference type="Proteomes" id="UP000323337">
    <property type="component" value="Unassembled WGS sequence"/>
</dbReference>
<evidence type="ECO:0000313" key="6">
    <source>
        <dbReference type="EMBL" id="TYB33238.1"/>
    </source>
</evidence>
<comment type="catalytic activity">
    <reaction evidence="2">
        <text>2 GTP = 3',3'-c-di-GMP + 2 diphosphate</text>
        <dbReference type="Rhea" id="RHEA:24898"/>
        <dbReference type="ChEBI" id="CHEBI:33019"/>
        <dbReference type="ChEBI" id="CHEBI:37565"/>
        <dbReference type="ChEBI" id="CHEBI:58805"/>
        <dbReference type="EC" id="2.7.7.65"/>
    </reaction>
</comment>
<dbReference type="Pfam" id="PF00990">
    <property type="entry name" value="GGDEF"/>
    <property type="match status" value="1"/>
</dbReference>
<dbReference type="InterPro" id="IPR001789">
    <property type="entry name" value="Sig_transdc_resp-reg_receiver"/>
</dbReference>
<comment type="caution">
    <text evidence="3">Lacks conserved residue(s) required for the propagation of feature annotation.</text>
</comment>
<dbReference type="FunFam" id="3.30.70.270:FF:000001">
    <property type="entry name" value="Diguanylate cyclase domain protein"/>
    <property type="match status" value="1"/>
</dbReference>
<dbReference type="CDD" id="cd00156">
    <property type="entry name" value="REC"/>
    <property type="match status" value="1"/>
</dbReference>
<evidence type="ECO:0000256" key="1">
    <source>
        <dbReference type="ARBA" id="ARBA00012528"/>
    </source>
</evidence>
<gene>
    <name evidence="6" type="ORF">FXF49_07380</name>
</gene>
<dbReference type="InterPro" id="IPR029787">
    <property type="entry name" value="Nucleotide_cyclase"/>
</dbReference>
<dbReference type="EMBL" id="VSIV01000173">
    <property type="protein sequence ID" value="TYB33238.1"/>
    <property type="molecule type" value="Genomic_DNA"/>
</dbReference>
<dbReference type="Pfam" id="PF00072">
    <property type="entry name" value="Response_reg"/>
    <property type="match status" value="2"/>
</dbReference>
<feature type="domain" description="Response regulatory" evidence="4">
    <location>
        <begin position="157"/>
        <end position="273"/>
    </location>
</feature>
<dbReference type="SMART" id="SM00267">
    <property type="entry name" value="GGDEF"/>
    <property type="match status" value="1"/>
</dbReference>
<evidence type="ECO:0000256" key="2">
    <source>
        <dbReference type="ARBA" id="ARBA00034247"/>
    </source>
</evidence>
<sequence length="463" mass="52340">MLTFFLQAVYDCILFKPSLTKTGVAVKKYILIADPSKVSRFVLENYLKGKYKILTATSYSEAKDILDEFLPSLVIISYELQDGVGLDLCEYMQKRKEFRSVPVIVLTSNENDETLKFKAFSAGAIDFLEKSKVNEDFVKYVDEIVEIISISDISGSSARIVDNDIAETQFLENILKSTGITVSTFSEPSELLKNLKTGTPDIIIADLFMKKMDGIELTKELRHKNSLKNVPILILASSRESSFMRTLLLHGVNDYMLKPFSAEEAILRVTSNIKTKKLYDDLEETNRELFRKATTDSLTGLYNRRFFMEQLEHVNYNAGRYGHSFGVALWDIDHFKNINDRHGHDVGDKVLIKLTEAIKNSVRKSDIIGRFGGEEFICIFPGQKEADMPAIVSKLLEAARNLNIKEDGKQIPVTISIGAVLCKNTSDNLDNIIKSIDELMYRAKSDGRNKGYISIDKKIIEIT</sequence>
<evidence type="ECO:0000256" key="3">
    <source>
        <dbReference type="PROSITE-ProRule" id="PRU00169"/>
    </source>
</evidence>
<dbReference type="Gene3D" id="3.30.70.270">
    <property type="match status" value="1"/>
</dbReference>
<evidence type="ECO:0000259" key="4">
    <source>
        <dbReference type="PROSITE" id="PS50110"/>
    </source>
</evidence>
<proteinExistence type="predicted"/>
<accession>A0A5D0MPJ4</accession>
<evidence type="ECO:0000259" key="5">
    <source>
        <dbReference type="PROSITE" id="PS50887"/>
    </source>
</evidence>
<dbReference type="PANTHER" id="PTHR45138:SF9">
    <property type="entry name" value="DIGUANYLATE CYCLASE DGCM-RELATED"/>
    <property type="match status" value="1"/>
</dbReference>
<feature type="modified residue" description="4-aspartylphosphate" evidence="3">
    <location>
        <position position="206"/>
    </location>
</feature>
<dbReference type="SMART" id="SM00448">
    <property type="entry name" value="REC"/>
    <property type="match status" value="2"/>
</dbReference>
<protein>
    <recommendedName>
        <fullName evidence="1">diguanylate cyclase</fullName>
        <ecNumber evidence="1">2.7.7.65</ecNumber>
    </recommendedName>
</protein>
<dbReference type="PANTHER" id="PTHR45138">
    <property type="entry name" value="REGULATORY COMPONENTS OF SENSORY TRANSDUCTION SYSTEM"/>
    <property type="match status" value="1"/>
</dbReference>
<organism evidence="6 7">
    <name type="scientific">Flexistipes sinusarabici</name>
    <dbReference type="NCBI Taxonomy" id="2352"/>
    <lineage>
        <taxon>Bacteria</taxon>
        <taxon>Pseudomonadati</taxon>
        <taxon>Deferribacterota</taxon>
        <taxon>Deferribacteres</taxon>
        <taxon>Deferribacterales</taxon>
        <taxon>Flexistipitaceae</taxon>
        <taxon>Flexistipes</taxon>
    </lineage>
</organism>
<evidence type="ECO:0000313" key="7">
    <source>
        <dbReference type="Proteomes" id="UP000323337"/>
    </source>
</evidence>
<name>A0A5D0MPJ4_FLESI</name>
<dbReference type="NCBIfam" id="TIGR00254">
    <property type="entry name" value="GGDEF"/>
    <property type="match status" value="1"/>
</dbReference>
<dbReference type="PROSITE" id="PS50110">
    <property type="entry name" value="RESPONSE_REGULATORY"/>
    <property type="match status" value="2"/>
</dbReference>
<dbReference type="Gene3D" id="3.40.50.2300">
    <property type="match status" value="2"/>
</dbReference>
<dbReference type="EC" id="2.7.7.65" evidence="1"/>
<dbReference type="AlphaFoldDB" id="A0A5D0MPJ4"/>
<dbReference type="SUPFAM" id="SSF55073">
    <property type="entry name" value="Nucleotide cyclase"/>
    <property type="match status" value="1"/>
</dbReference>
<dbReference type="CDD" id="cd01949">
    <property type="entry name" value="GGDEF"/>
    <property type="match status" value="1"/>
</dbReference>
<keyword evidence="3" id="KW-0597">Phosphoprotein</keyword>
<dbReference type="InterPro" id="IPR043128">
    <property type="entry name" value="Rev_trsase/Diguanyl_cyclase"/>
</dbReference>
<dbReference type="InterPro" id="IPR000160">
    <property type="entry name" value="GGDEF_dom"/>
</dbReference>